<evidence type="ECO:0000313" key="1">
    <source>
        <dbReference type="EMBL" id="ETM44449.1"/>
    </source>
</evidence>
<reference evidence="1" key="1">
    <citation type="submission" date="2013-11" db="EMBL/GenBank/DDBJ databases">
        <title>The Genome Sequence of Phytophthora parasitica IAC_01/95.</title>
        <authorList>
            <consortium name="The Broad Institute Genomics Platform"/>
            <person name="Russ C."/>
            <person name="Tyler B."/>
            <person name="Panabieres F."/>
            <person name="Shan W."/>
            <person name="Tripathy S."/>
            <person name="Grunwald N."/>
            <person name="Machado M."/>
            <person name="Johnson C.S."/>
            <person name="Arredondo F."/>
            <person name="Hong C."/>
            <person name="Coffey M."/>
            <person name="Young S.K."/>
            <person name="Zeng Q."/>
            <person name="Gargeya S."/>
            <person name="Fitzgerald M."/>
            <person name="Abouelleil A."/>
            <person name="Alvarado L."/>
            <person name="Chapman S.B."/>
            <person name="Gainer-Dewar J."/>
            <person name="Goldberg J."/>
            <person name="Griggs A."/>
            <person name="Gujja S."/>
            <person name="Hansen M."/>
            <person name="Howarth C."/>
            <person name="Imamovic A."/>
            <person name="Ireland A."/>
            <person name="Larimer J."/>
            <person name="McCowan C."/>
            <person name="Murphy C."/>
            <person name="Pearson M."/>
            <person name="Poon T.W."/>
            <person name="Priest M."/>
            <person name="Roberts A."/>
            <person name="Saif S."/>
            <person name="Shea T."/>
            <person name="Sykes S."/>
            <person name="Wortman J."/>
            <person name="Nusbaum C."/>
            <person name="Birren B."/>
        </authorList>
    </citation>
    <scope>NUCLEOTIDE SEQUENCE [LARGE SCALE GENOMIC DNA]</scope>
    <source>
        <strain evidence="1">IAC_01/95</strain>
    </source>
</reference>
<dbReference type="PANTHER" id="PTHR40866">
    <property type="entry name" value="BED-TYPE DOMAIN-CONTAINING PROTEIN"/>
    <property type="match status" value="1"/>
</dbReference>
<dbReference type="VEuPathDB" id="FungiDB:PPTG_11114"/>
<proteinExistence type="predicted"/>
<protein>
    <recommendedName>
        <fullName evidence="2">BED-type domain-containing protein</fullName>
    </recommendedName>
</protein>
<name>W2N9R6_PHYNI</name>
<evidence type="ECO:0008006" key="2">
    <source>
        <dbReference type="Google" id="ProtNLM"/>
    </source>
</evidence>
<sequence length="156" mass="17457">MSTSRAIASFFFTDCGNGQFSCKQCGKARKQVPGPGYTNLINLATSHPGYRESYDESQRSFGQSLEAHGFIDPPTMEIFKWMEWVLVRNMPLSEVDDPMTRALAAIKPVSSKTLVKYMRHVADKVGKRIETDMGNQFGLMCDGWTSGTYHFIAIEG</sequence>
<dbReference type="PANTHER" id="PTHR40866:SF1">
    <property type="entry name" value="BED-TYPE DOMAIN-CONTAINING PROTEIN"/>
    <property type="match status" value="1"/>
</dbReference>
<dbReference type="AlphaFoldDB" id="W2N9R6"/>
<gene>
    <name evidence="1" type="ORF">L914_10317</name>
</gene>
<dbReference type="EMBL" id="KI693362">
    <property type="protein sequence ID" value="ETM44449.1"/>
    <property type="molecule type" value="Genomic_DNA"/>
</dbReference>
<organism evidence="1">
    <name type="scientific">Phytophthora nicotianae</name>
    <name type="common">Potato buckeye rot agent</name>
    <name type="synonym">Phytophthora parasitica</name>
    <dbReference type="NCBI Taxonomy" id="4792"/>
    <lineage>
        <taxon>Eukaryota</taxon>
        <taxon>Sar</taxon>
        <taxon>Stramenopiles</taxon>
        <taxon>Oomycota</taxon>
        <taxon>Peronosporomycetes</taxon>
        <taxon>Peronosporales</taxon>
        <taxon>Peronosporaceae</taxon>
        <taxon>Phytophthora</taxon>
    </lineage>
</organism>
<feature type="non-terminal residue" evidence="1">
    <location>
        <position position="156"/>
    </location>
</feature>
<dbReference type="Proteomes" id="UP000054532">
    <property type="component" value="Unassembled WGS sequence"/>
</dbReference>
<accession>W2N9R6</accession>